<comment type="catalytic activity">
    <reaction evidence="1">
        <text>S-ubiquitinyl-[E2 ubiquitin-conjugating enzyme]-L-cysteine + [acceptor protein]-L-lysine = [E2 ubiquitin-conjugating enzyme]-L-cysteine + N(6)-ubiquitinyl-[acceptor protein]-L-lysine.</text>
        <dbReference type="EC" id="2.3.2.26"/>
    </reaction>
</comment>
<feature type="compositionally biased region" description="Pro residues" evidence="6">
    <location>
        <begin position="294"/>
        <end position="305"/>
    </location>
</feature>
<feature type="compositionally biased region" description="Pro residues" evidence="6">
    <location>
        <begin position="96"/>
        <end position="110"/>
    </location>
</feature>
<keyword evidence="4 5" id="KW-0833">Ubl conjugation pathway</keyword>
<gene>
    <name evidence="8" type="ORF">IWQ60_009764</name>
</gene>
<dbReference type="GO" id="GO:0000209">
    <property type="term" value="P:protein polyubiquitination"/>
    <property type="evidence" value="ECO:0007669"/>
    <property type="project" value="InterPro"/>
</dbReference>
<feature type="region of interest" description="Disordered" evidence="6">
    <location>
        <begin position="593"/>
        <end position="615"/>
    </location>
</feature>
<dbReference type="InterPro" id="IPR000569">
    <property type="entry name" value="HECT_dom"/>
</dbReference>
<evidence type="ECO:0000256" key="1">
    <source>
        <dbReference type="ARBA" id="ARBA00000885"/>
    </source>
</evidence>
<feature type="region of interest" description="Disordered" evidence="6">
    <location>
        <begin position="549"/>
        <end position="573"/>
    </location>
</feature>
<dbReference type="PANTHER" id="PTHR45700:SF8">
    <property type="entry name" value="HECT-TYPE E3 UBIQUITIN TRANSFERASE"/>
    <property type="match status" value="1"/>
</dbReference>
<reference evidence="8" key="1">
    <citation type="submission" date="2022-07" db="EMBL/GenBank/DDBJ databases">
        <title>Phylogenomic reconstructions and comparative analyses of Kickxellomycotina fungi.</title>
        <authorList>
            <person name="Reynolds N.K."/>
            <person name="Stajich J.E."/>
            <person name="Barry K."/>
            <person name="Grigoriev I.V."/>
            <person name="Crous P."/>
            <person name="Smith M.E."/>
        </authorList>
    </citation>
    <scope>NUCLEOTIDE SEQUENCE</scope>
    <source>
        <strain evidence="8">RSA 861</strain>
    </source>
</reference>
<organism evidence="8 9">
    <name type="scientific">Tieghemiomyces parasiticus</name>
    <dbReference type="NCBI Taxonomy" id="78921"/>
    <lineage>
        <taxon>Eukaryota</taxon>
        <taxon>Fungi</taxon>
        <taxon>Fungi incertae sedis</taxon>
        <taxon>Zoopagomycota</taxon>
        <taxon>Kickxellomycotina</taxon>
        <taxon>Dimargaritomycetes</taxon>
        <taxon>Dimargaritales</taxon>
        <taxon>Dimargaritaceae</taxon>
        <taxon>Tieghemiomyces</taxon>
    </lineage>
</organism>
<dbReference type="OrthoDB" id="8068875at2759"/>
<feature type="compositionally biased region" description="Polar residues" evidence="6">
    <location>
        <begin position="176"/>
        <end position="187"/>
    </location>
</feature>
<dbReference type="Gene3D" id="3.30.2160.10">
    <property type="entry name" value="Hect, E3 ligase catalytic domain"/>
    <property type="match status" value="1"/>
</dbReference>
<dbReference type="Proteomes" id="UP001150569">
    <property type="component" value="Unassembled WGS sequence"/>
</dbReference>
<sequence>MQRRHPPPQRLNVQPFEEPVAPRPPGPATPYSASHPHAHPSPFVLDGPSPGYGPADRPSHRYSSGQPPPPPPQAGTSLRRLSQYMISPDPRHGPSSPGPPLHRGPPPLPSENPTLAPLRSHYGPPSSVETQAAPALSMHRRQPPPQPLDMPSSVPTGEPPSSSAYALPSAPYSAGHPSSHSATSSFAFGSPAGMVVEPSTPDRRVRRLSHYIMSPDARPRYPSASSSTLSPYPPHPHPTPTRTRRESAYHIPSPLAGVGPPPGPIYLGRRESSYHPSPTSHLASGPAYVRHRPPLPASPHGPVSPHPRMHPYRGHPYPHPSSPRGPAPPFFARRTSSVAAEGRPILPVPHGVPGEVTGTFIAYLDPHQDLTLDLVGHLVGRAEKMGRFDQLANVLDTVFRDRTRLGKSFRQTNPQWASECPVDLTQVAAAFGLLTARCPRLVTQAIGRALQVMVQSLYTVGELGKPDAAALLIAFLFPAVGNALLLPTLLPELCRIYLHLSDSSRTLLTQYFIARQFPSPKAVPTRPPLPLPLPTSSSSIAVAAATHPMDLDSPSRPAPVPDTTDRVPGSRAGSVTTISTATEHPLATYSLSGPTDFPHRASQEPMDPQAERDSRARTLRTVVIHFQTYISERLRYIQKEKAESSGATERERLTPNTDQYVISATKCLAVLYDLNNRTQLLPFTDFYNETVNECLDIKDDYPKFKDKVGFSFCNYPFILNPAMKSDILKIESVINMRRELQDTFFRALFVGVTSPYLVLEIRREHIVRDALCQLADKSTTDLQKQLKVRFVGEEAIDEGGVQKEFFQLIVREIFDAAYGMFEFNEESRLCWFTPQLSATQTAPESSASDGAEPRVDQDTTTEYRLLGVLLGLAIYNSVILDVHFPPAMYKKLLGQAVGLDDLAAFDPTLARGLRQLLDYAGDDVEDVFDRTFQVSYSIHGHAYQHELVPGGATQPLTRANRQDFVDRYVAFLLQDAVAPAFEAFRAGFASVCSPSASAIRLFRPEEVEQLICGSADLDFAALERVTVYDGGFHAKSKVIRYFWEVVHALSDEQKKRLLFFATGSDRVPIGGLGKLQFVVAKNGVDPDRLPTSHTCFNVLLLSEYHTKGQLCERLLTAIGNAEGFGLI</sequence>
<evidence type="ECO:0000256" key="5">
    <source>
        <dbReference type="PROSITE-ProRule" id="PRU00104"/>
    </source>
</evidence>
<evidence type="ECO:0000313" key="8">
    <source>
        <dbReference type="EMBL" id="KAJ1912208.1"/>
    </source>
</evidence>
<comment type="caution">
    <text evidence="8">The sequence shown here is derived from an EMBL/GenBank/DDBJ whole genome shotgun (WGS) entry which is preliminary data.</text>
</comment>
<name>A0A9W8DJD2_9FUNG</name>
<evidence type="ECO:0000256" key="6">
    <source>
        <dbReference type="SAM" id="MobiDB-lite"/>
    </source>
</evidence>
<feature type="region of interest" description="Disordered" evidence="6">
    <location>
        <begin position="1"/>
        <end position="245"/>
    </location>
</feature>
<evidence type="ECO:0000256" key="2">
    <source>
        <dbReference type="ARBA" id="ARBA00012485"/>
    </source>
</evidence>
<dbReference type="Gene3D" id="3.30.2410.10">
    <property type="entry name" value="Hect, E3 ligase catalytic domain"/>
    <property type="match status" value="1"/>
</dbReference>
<dbReference type="FunFam" id="3.30.2410.10:FF:000003">
    <property type="entry name" value="probable E3 ubiquitin-protein ligase HERC4 isoform X1"/>
    <property type="match status" value="1"/>
</dbReference>
<accession>A0A9W8DJD2</accession>
<evidence type="ECO:0000259" key="7">
    <source>
        <dbReference type="PROSITE" id="PS50237"/>
    </source>
</evidence>
<evidence type="ECO:0000256" key="3">
    <source>
        <dbReference type="ARBA" id="ARBA00022679"/>
    </source>
</evidence>
<evidence type="ECO:0000313" key="9">
    <source>
        <dbReference type="Proteomes" id="UP001150569"/>
    </source>
</evidence>
<dbReference type="Gene3D" id="3.90.1750.10">
    <property type="entry name" value="Hect, E3 ligase catalytic domains"/>
    <property type="match status" value="1"/>
</dbReference>
<dbReference type="CDD" id="cd00078">
    <property type="entry name" value="HECTc"/>
    <property type="match status" value="1"/>
</dbReference>
<keyword evidence="9" id="KW-1185">Reference proteome</keyword>
<dbReference type="Pfam" id="PF00632">
    <property type="entry name" value="HECT"/>
    <property type="match status" value="1"/>
</dbReference>
<dbReference type="SUPFAM" id="SSF56204">
    <property type="entry name" value="Hect, E3 ligase catalytic domain"/>
    <property type="match status" value="1"/>
</dbReference>
<dbReference type="GO" id="GO:0061630">
    <property type="term" value="F:ubiquitin protein ligase activity"/>
    <property type="evidence" value="ECO:0007669"/>
    <property type="project" value="UniProtKB-EC"/>
</dbReference>
<proteinExistence type="predicted"/>
<dbReference type="SMART" id="SM00119">
    <property type="entry name" value="HECTc"/>
    <property type="match status" value="1"/>
</dbReference>
<dbReference type="PANTHER" id="PTHR45700">
    <property type="entry name" value="UBIQUITIN-PROTEIN LIGASE E3C"/>
    <property type="match status" value="1"/>
</dbReference>
<feature type="compositionally biased region" description="Pro residues" evidence="6">
    <location>
        <begin position="317"/>
        <end position="327"/>
    </location>
</feature>
<feature type="compositionally biased region" description="Low complexity" evidence="6">
    <location>
        <begin position="159"/>
        <end position="174"/>
    </location>
</feature>
<protein>
    <recommendedName>
        <fullName evidence="2">HECT-type E3 ubiquitin transferase</fullName>
        <ecNumber evidence="2">2.3.2.26</ecNumber>
    </recommendedName>
</protein>
<dbReference type="EC" id="2.3.2.26" evidence="2"/>
<dbReference type="InterPro" id="IPR044611">
    <property type="entry name" value="E3A/B/C-like"/>
</dbReference>
<dbReference type="AlphaFoldDB" id="A0A9W8DJD2"/>
<feature type="active site" description="Glycyl thioester intermediate" evidence="5">
    <location>
        <position position="1095"/>
    </location>
</feature>
<keyword evidence="3" id="KW-0808">Transferase</keyword>
<evidence type="ECO:0000256" key="4">
    <source>
        <dbReference type="ARBA" id="ARBA00022786"/>
    </source>
</evidence>
<feature type="region of interest" description="Disordered" evidence="6">
    <location>
        <begin position="293"/>
        <end position="327"/>
    </location>
</feature>
<dbReference type="PROSITE" id="PS50237">
    <property type="entry name" value="HECT"/>
    <property type="match status" value="1"/>
</dbReference>
<dbReference type="InterPro" id="IPR035983">
    <property type="entry name" value="Hect_E3_ubiquitin_ligase"/>
</dbReference>
<dbReference type="EMBL" id="JANBPT010000854">
    <property type="protein sequence ID" value="KAJ1912208.1"/>
    <property type="molecule type" value="Genomic_DNA"/>
</dbReference>
<feature type="domain" description="HECT" evidence="7">
    <location>
        <begin position="778"/>
        <end position="1127"/>
    </location>
</feature>